<feature type="compositionally biased region" description="Low complexity" evidence="1">
    <location>
        <begin position="76"/>
        <end position="117"/>
    </location>
</feature>
<evidence type="ECO:0000256" key="1">
    <source>
        <dbReference type="SAM" id="MobiDB-lite"/>
    </source>
</evidence>
<keyword evidence="2" id="KW-0732">Signal</keyword>
<dbReference type="AlphaFoldDB" id="A0A9N9QCQ6"/>
<evidence type="ECO:0000256" key="2">
    <source>
        <dbReference type="SAM" id="SignalP"/>
    </source>
</evidence>
<protein>
    <submittedName>
        <fullName evidence="3">Uncharacterized protein</fullName>
    </submittedName>
</protein>
<sequence length="209" mass="21141">MLNNLAPLAAVLLPLVTAQNAVPIQVIPGNLQVNPIANVPALPIFQPSGVSSVIAALPFNRVAPTDASPASTTPGSDISTSTATETSTLTASSSSSESDSETTTTALSTSTLTSSDVSTSTSFFTTTVVSSTPTFTSTSTSTRMMNSTVIIRTSTSGPAVVTSDVRTPIRTPPAVKTEGSGAGGRADGRMGIETICLLMSAAFGFFVFA</sequence>
<name>A0A9N9QCQ6_9HELO</name>
<keyword evidence="4" id="KW-1185">Reference proteome</keyword>
<dbReference type="Proteomes" id="UP000701801">
    <property type="component" value="Unassembled WGS sequence"/>
</dbReference>
<feature type="region of interest" description="Disordered" evidence="1">
    <location>
        <begin position="65"/>
        <end position="117"/>
    </location>
</feature>
<accession>A0A9N9QCQ6</accession>
<reference evidence="3" key="1">
    <citation type="submission" date="2021-07" db="EMBL/GenBank/DDBJ databases">
        <authorList>
            <person name="Durling M."/>
        </authorList>
    </citation>
    <scope>NUCLEOTIDE SEQUENCE</scope>
</reference>
<organism evidence="3 4">
    <name type="scientific">Hymenoscyphus albidus</name>
    <dbReference type="NCBI Taxonomy" id="595503"/>
    <lineage>
        <taxon>Eukaryota</taxon>
        <taxon>Fungi</taxon>
        <taxon>Dikarya</taxon>
        <taxon>Ascomycota</taxon>
        <taxon>Pezizomycotina</taxon>
        <taxon>Leotiomycetes</taxon>
        <taxon>Helotiales</taxon>
        <taxon>Helotiaceae</taxon>
        <taxon>Hymenoscyphus</taxon>
    </lineage>
</organism>
<dbReference type="OrthoDB" id="10474151at2759"/>
<feature type="chain" id="PRO_5040263656" evidence="2">
    <location>
        <begin position="19"/>
        <end position="209"/>
    </location>
</feature>
<feature type="signal peptide" evidence="2">
    <location>
        <begin position="1"/>
        <end position="18"/>
    </location>
</feature>
<gene>
    <name evidence="3" type="ORF">HYALB_00006064</name>
</gene>
<evidence type="ECO:0000313" key="4">
    <source>
        <dbReference type="Proteomes" id="UP000701801"/>
    </source>
</evidence>
<evidence type="ECO:0000313" key="3">
    <source>
        <dbReference type="EMBL" id="CAG8982666.1"/>
    </source>
</evidence>
<dbReference type="EMBL" id="CAJVRM010000673">
    <property type="protein sequence ID" value="CAG8982666.1"/>
    <property type="molecule type" value="Genomic_DNA"/>
</dbReference>
<comment type="caution">
    <text evidence="3">The sequence shown here is derived from an EMBL/GenBank/DDBJ whole genome shotgun (WGS) entry which is preliminary data.</text>
</comment>
<proteinExistence type="predicted"/>